<dbReference type="RefSeq" id="WP_260994928.1">
    <property type="nucleotide sequence ID" value="NZ_JAODWD010000005.1"/>
</dbReference>
<proteinExistence type="predicted"/>
<sequence>MRDSEQLPDEVPVADAVEQSQDTSVPDDEAAAQRPQTPPLEAAPADWQEQLETVDLDPEERRDHD</sequence>
<accession>A0ABT2MF03</accession>
<organism evidence="2 3">
    <name type="scientific">Mycobacterium deserti</name>
    <dbReference type="NCBI Taxonomy" id="2978347"/>
    <lineage>
        <taxon>Bacteria</taxon>
        <taxon>Bacillati</taxon>
        <taxon>Actinomycetota</taxon>
        <taxon>Actinomycetes</taxon>
        <taxon>Mycobacteriales</taxon>
        <taxon>Mycobacteriaceae</taxon>
        <taxon>Mycobacterium</taxon>
    </lineage>
</organism>
<gene>
    <name evidence="2" type="ORF">N4S67_20870</name>
</gene>
<evidence type="ECO:0000313" key="3">
    <source>
        <dbReference type="Proteomes" id="UP001206639"/>
    </source>
</evidence>
<reference evidence="3" key="1">
    <citation type="submission" date="2023-07" db="EMBL/GenBank/DDBJ databases">
        <authorList>
            <person name="Deng Y."/>
            <person name="Zhang Y.-Q."/>
        </authorList>
    </citation>
    <scope>NUCLEOTIDE SEQUENCE [LARGE SCALE GENOMIC DNA]</scope>
    <source>
        <strain evidence="3">CPCC 205710</strain>
    </source>
</reference>
<dbReference type="Proteomes" id="UP001206639">
    <property type="component" value="Unassembled WGS sequence"/>
</dbReference>
<feature type="region of interest" description="Disordered" evidence="1">
    <location>
        <begin position="1"/>
        <end position="65"/>
    </location>
</feature>
<protein>
    <submittedName>
        <fullName evidence="2">Uncharacterized protein</fullName>
    </submittedName>
</protein>
<comment type="caution">
    <text evidence="2">The sequence shown here is derived from an EMBL/GenBank/DDBJ whole genome shotgun (WGS) entry which is preliminary data.</text>
</comment>
<keyword evidence="3" id="KW-1185">Reference proteome</keyword>
<evidence type="ECO:0000256" key="1">
    <source>
        <dbReference type="SAM" id="MobiDB-lite"/>
    </source>
</evidence>
<dbReference type="EMBL" id="JAODWD010000005">
    <property type="protein sequence ID" value="MCT7660860.1"/>
    <property type="molecule type" value="Genomic_DNA"/>
</dbReference>
<name>A0ABT2MF03_9MYCO</name>
<evidence type="ECO:0000313" key="2">
    <source>
        <dbReference type="EMBL" id="MCT7660860.1"/>
    </source>
</evidence>